<dbReference type="RefSeq" id="WP_060675463.1">
    <property type="nucleotide sequence ID" value="NZ_CP015443.1"/>
</dbReference>
<protein>
    <submittedName>
        <fullName evidence="2">Glycosyl transferase</fullName>
    </submittedName>
</protein>
<evidence type="ECO:0000313" key="2">
    <source>
        <dbReference type="EMBL" id="AWX72078.1"/>
    </source>
</evidence>
<evidence type="ECO:0000313" key="3">
    <source>
        <dbReference type="Proteomes" id="UP000250069"/>
    </source>
</evidence>
<evidence type="ECO:0000256" key="1">
    <source>
        <dbReference type="SAM" id="MobiDB-lite"/>
    </source>
</evidence>
<sequence length="567" mass="62693">MNISGEIQAAFRQLTAEIPPDRQDGGKDSGAQRLLLGKVLRLLDDQSALIQIGGRTMQGKLETALRPQAYYWFSYDKQPAEKTGRLHVIDQFEGSPKTVQEAAGRLLNALSVKPGPVSLQIAETFMQQKLPMTENSLKACIRWAESLPAAELKKAAETIVFALKRELPAHPEVLSAIHAVKYPVPTRRLLSGLLQAINQAPQSAKELSVLKEAVSDVLNAETDLHAERLLKKLAETARMPLSETGLMDEGERTESKQSPFVRETRENGKAVSSQPSPPSARANPELPEKTAKQIIEKLMTSAEKTENRPVKVTAEIIKAFISQEKTFKTAPVLQNAHLTEQEAAVFEKAAQLTELKYAEKHDVLSLLQKIKKGLGTRDELSFITALEKGVSPQPEKQALKTALQAVRTLQEAPQSVKQEAEPLIHKLNGQLFIEQHNPSFTQMVLSFPLGASAYENDITVLFKGRKKPDGKLDPSHCRLLFLLHLETLQETVVDCMIQQNVMTITVETDFELQAAIDPLVPALKEAVKETGFSLSGVTAKKRRPKDQSALVEEFIEKDGGRKVDVKI</sequence>
<name>A0ABC8D850_BACVE</name>
<proteinExistence type="predicted"/>
<feature type="region of interest" description="Disordered" evidence="1">
    <location>
        <begin position="241"/>
        <end position="288"/>
    </location>
</feature>
<dbReference type="Proteomes" id="UP000250069">
    <property type="component" value="Chromosome"/>
</dbReference>
<dbReference type="AlphaFoldDB" id="A0ABC8D850"/>
<dbReference type="EMBL" id="CP030150">
    <property type="protein sequence ID" value="AWX72078.1"/>
    <property type="molecule type" value="Genomic_DNA"/>
</dbReference>
<keyword evidence="2" id="KW-0808">Transferase</keyword>
<reference evidence="2 3" key="1">
    <citation type="submission" date="2018-06" db="EMBL/GenBank/DDBJ databases">
        <title>Complete Genome Sequence of Bacillus velezensis DSYZ, a Plant Growth-Promoting Rhizobacterium with Antifungal Activity.</title>
        <authorList>
            <person name="Du B."/>
            <person name="Ding Y."/>
            <person name="Liu K."/>
            <person name="Yao L."/>
            <person name="Wang C."/>
            <person name="Li H."/>
            <person name="Liu H."/>
        </authorList>
    </citation>
    <scope>NUCLEOTIDE SEQUENCE [LARGE SCALE GENOMIC DNA]</scope>
    <source>
        <strain evidence="2 3">DSYZ</strain>
    </source>
</reference>
<accession>A0ABC8D850</accession>
<organism evidence="2 3">
    <name type="scientific">Bacillus velezensis</name>
    <dbReference type="NCBI Taxonomy" id="492670"/>
    <lineage>
        <taxon>Bacteria</taxon>
        <taxon>Bacillati</taxon>
        <taxon>Bacillota</taxon>
        <taxon>Bacilli</taxon>
        <taxon>Bacillales</taxon>
        <taxon>Bacillaceae</taxon>
        <taxon>Bacillus</taxon>
        <taxon>Bacillus amyloliquefaciens group</taxon>
    </lineage>
</organism>
<gene>
    <name evidence="2" type="ORF">BVDSYZ_08605</name>
</gene>
<dbReference type="GO" id="GO:0016740">
    <property type="term" value="F:transferase activity"/>
    <property type="evidence" value="ECO:0007669"/>
    <property type="project" value="UniProtKB-KW"/>
</dbReference>